<dbReference type="GO" id="GO:0004074">
    <property type="term" value="F:biliverdin reductase [NAD(P)H] activity"/>
    <property type="evidence" value="ECO:0007669"/>
    <property type="project" value="TreeGrafter"/>
</dbReference>
<evidence type="ECO:0000313" key="3">
    <source>
        <dbReference type="Proteomes" id="UP000470771"/>
    </source>
</evidence>
<dbReference type="AlphaFoldDB" id="A0A6N9NL77"/>
<gene>
    <name evidence="2" type="ORF">GQN54_15125</name>
</gene>
<comment type="caution">
    <text evidence="2">The sequence shown here is derived from an EMBL/GenBank/DDBJ whole genome shotgun (WGS) entry which is preliminary data.</text>
</comment>
<evidence type="ECO:0000313" key="2">
    <source>
        <dbReference type="EMBL" id="NBG67458.1"/>
    </source>
</evidence>
<feature type="domain" description="NAD(P)-binding" evidence="1">
    <location>
        <begin position="7"/>
        <end position="169"/>
    </location>
</feature>
<dbReference type="PANTHER" id="PTHR43355:SF2">
    <property type="entry name" value="FLAVIN REDUCTASE (NADPH)"/>
    <property type="match status" value="1"/>
</dbReference>
<dbReference type="SUPFAM" id="SSF51735">
    <property type="entry name" value="NAD(P)-binding Rossmann-fold domains"/>
    <property type="match status" value="1"/>
</dbReference>
<keyword evidence="3" id="KW-1185">Reference proteome</keyword>
<proteinExistence type="predicted"/>
<protein>
    <submittedName>
        <fullName evidence="2">NAD(P)H-binding protein</fullName>
    </submittedName>
</protein>
<dbReference type="Proteomes" id="UP000470771">
    <property type="component" value="Unassembled WGS sequence"/>
</dbReference>
<dbReference type="RefSeq" id="WP_160634402.1">
    <property type="nucleotide sequence ID" value="NZ_WWNE01000018.1"/>
</dbReference>
<evidence type="ECO:0000259" key="1">
    <source>
        <dbReference type="Pfam" id="PF13460"/>
    </source>
</evidence>
<accession>A0A6N9NL77</accession>
<dbReference type="Gene3D" id="3.40.50.720">
    <property type="entry name" value="NAD(P)-binding Rossmann-like Domain"/>
    <property type="match status" value="1"/>
</dbReference>
<organism evidence="2 3">
    <name type="scientific">Acidiluteibacter ferrifornacis</name>
    <dbReference type="NCBI Taxonomy" id="2692424"/>
    <lineage>
        <taxon>Bacteria</taxon>
        <taxon>Pseudomonadati</taxon>
        <taxon>Bacteroidota</taxon>
        <taxon>Flavobacteriia</taxon>
        <taxon>Flavobacteriales</taxon>
        <taxon>Cryomorphaceae</taxon>
        <taxon>Acidiluteibacter</taxon>
    </lineage>
</organism>
<dbReference type="PANTHER" id="PTHR43355">
    <property type="entry name" value="FLAVIN REDUCTASE (NADPH)"/>
    <property type="match status" value="1"/>
</dbReference>
<name>A0A6N9NL77_9FLAO</name>
<dbReference type="GO" id="GO:0042602">
    <property type="term" value="F:riboflavin reductase (NADPH) activity"/>
    <property type="evidence" value="ECO:0007669"/>
    <property type="project" value="TreeGrafter"/>
</dbReference>
<dbReference type="InterPro" id="IPR016040">
    <property type="entry name" value="NAD(P)-bd_dom"/>
</dbReference>
<dbReference type="Pfam" id="PF13460">
    <property type="entry name" value="NAD_binding_10"/>
    <property type="match status" value="1"/>
</dbReference>
<dbReference type="InterPro" id="IPR051606">
    <property type="entry name" value="Polyketide_Oxido-like"/>
</dbReference>
<reference evidence="2 3" key="1">
    <citation type="submission" date="2019-12" db="EMBL/GenBank/DDBJ databases">
        <authorList>
            <person name="Zhao J."/>
        </authorList>
    </citation>
    <scope>NUCLEOTIDE SEQUENCE [LARGE SCALE GENOMIC DNA]</scope>
    <source>
        <strain evidence="2 3">S-15</strain>
    </source>
</reference>
<dbReference type="InterPro" id="IPR036291">
    <property type="entry name" value="NAD(P)-bd_dom_sf"/>
</dbReference>
<dbReference type="EMBL" id="WWNE01000018">
    <property type="protein sequence ID" value="NBG67458.1"/>
    <property type="molecule type" value="Genomic_DNA"/>
</dbReference>
<sequence>MKILIIGASGMIAQETINELAKAGNELRLFSRNIKAENYPNHDVTPGDVLKKSDLEKAMNGYDAVHITINTPDESKAVDNIVSIAQSHNIKRISYVSGATVTKNNSWFEMVGNKYKAEQVLKSSGIPYMIFRPTWFMESLEMMIQNGKANIMGKQPLKLHWISSKDFAKQLSRAYGMNESLNKEFYSYGPESLTLKEALEQYVRVNHPYIKKVGNAPFGLLKFIAFISGNKELKSIIPMFEYFEKTPEAGDANDINNLLGAPSTTLRDWLNLKV</sequence>